<dbReference type="AlphaFoldDB" id="A0A166SIP3"/>
<gene>
    <name evidence="2" type="ORF">FIBSPDRAFT_884907</name>
</gene>
<dbReference type="OrthoDB" id="2148513at2759"/>
<evidence type="ECO:0000256" key="1">
    <source>
        <dbReference type="SAM" id="MobiDB-lite"/>
    </source>
</evidence>
<accession>A0A166SIP3</accession>
<dbReference type="Gene3D" id="3.40.50.1010">
    <property type="entry name" value="5'-nuclease"/>
    <property type="match status" value="1"/>
</dbReference>
<evidence type="ECO:0008006" key="3">
    <source>
        <dbReference type="Google" id="ProtNLM"/>
    </source>
</evidence>
<dbReference type="EMBL" id="KV417498">
    <property type="protein sequence ID" value="KZP29493.1"/>
    <property type="molecule type" value="Genomic_DNA"/>
</dbReference>
<dbReference type="SUPFAM" id="SSF88723">
    <property type="entry name" value="PIN domain-like"/>
    <property type="match status" value="1"/>
</dbReference>
<feature type="compositionally biased region" description="Low complexity" evidence="1">
    <location>
        <begin position="200"/>
        <end position="209"/>
    </location>
</feature>
<feature type="region of interest" description="Disordered" evidence="1">
    <location>
        <begin position="194"/>
        <end position="259"/>
    </location>
</feature>
<organism evidence="2">
    <name type="scientific">Athelia psychrophila</name>
    <dbReference type="NCBI Taxonomy" id="1759441"/>
    <lineage>
        <taxon>Eukaryota</taxon>
        <taxon>Fungi</taxon>
        <taxon>Dikarya</taxon>
        <taxon>Basidiomycota</taxon>
        <taxon>Agaricomycotina</taxon>
        <taxon>Agaricomycetes</taxon>
        <taxon>Agaricomycetidae</taxon>
        <taxon>Atheliales</taxon>
        <taxon>Atheliaceae</taxon>
        <taxon>Athelia</taxon>
    </lineage>
</organism>
<dbReference type="InterPro" id="IPR029060">
    <property type="entry name" value="PIN-like_dom_sf"/>
</dbReference>
<feature type="compositionally biased region" description="Polar residues" evidence="1">
    <location>
        <begin position="210"/>
        <end position="233"/>
    </location>
</feature>
<evidence type="ECO:0000313" key="2">
    <source>
        <dbReference type="EMBL" id="KZP29493.1"/>
    </source>
</evidence>
<proteinExistence type="predicted"/>
<name>A0A166SIP3_9AGAM</name>
<protein>
    <recommendedName>
        <fullName evidence="3">XPG-I domain-containing protein</fullName>
    </recommendedName>
</protein>
<reference evidence="2" key="1">
    <citation type="journal article" date="2016" name="Mol. Biol. Evol.">
        <title>Comparative Genomics of Early-Diverging Mushroom-Forming Fungi Provides Insights into the Origins of Lignocellulose Decay Capabilities.</title>
        <authorList>
            <person name="Nagy L.G."/>
            <person name="Riley R."/>
            <person name="Tritt A."/>
            <person name="Adam C."/>
            <person name="Daum C."/>
            <person name="Floudas D."/>
            <person name="Sun H."/>
            <person name="Yadav J.S."/>
            <person name="Pangilinan J."/>
            <person name="Larsson K.H."/>
            <person name="Matsuura K."/>
            <person name="Barry K."/>
            <person name="Labutti K."/>
            <person name="Kuo R."/>
            <person name="Ohm R.A."/>
            <person name="Bhattacharya S.S."/>
            <person name="Shirouzu T."/>
            <person name="Yoshinaga Y."/>
            <person name="Martin F.M."/>
            <person name="Grigoriev I.V."/>
            <person name="Hibbett D.S."/>
        </authorList>
    </citation>
    <scope>NUCLEOTIDE SEQUENCE [LARGE SCALE GENOMIC DNA]</scope>
    <source>
        <strain evidence="2">CBS 109695</strain>
    </source>
</reference>
<sequence>MIKKGFKENCCGDCTVWVGVDARHILRLMAPNTRQSSATKQNESWLVGYFKQILEAFGFTYSTALGKAGVELSLMSQANTIDVVLAEDSESMVFGTAVIVQDRHIGNCVMLTAVVGECLSPKTCFLDEACVALAIPTVLLKSICKCLLDWPLSKSALADLEEQAKRSRAWCPRVLVEHARPELLTAYKLKISKNKHDGSSKANESNSSSHAMTQSPQKATSFSTPTNHSQSSSRGKKRQLSSGSEVEVSKISPRAFGKM</sequence>